<comment type="caution">
    <text evidence="3">The sequence shown here is derived from an EMBL/GenBank/DDBJ whole genome shotgun (WGS) entry which is preliminary data.</text>
</comment>
<sequence length="300" mass="32710">MLIPHSERRTYNLQLSVFTLLFLGSLLIIVLFAFLVLSTHFTATNERMASVNQSLTASEFALEAVGDEVIALQDTMQEFRVLLDQLQRMLISENVIASAALRDGGDGDLASFVSHPTVLSDDVPGVTALRQLSAALDASMSPLTELNDTVAAQRALLVDVPTLWPVRGGRGYVTFQYGPQRHPFTGAFYIHRGIDIGMHRGAEVVATANGTVRRVAYERYNLGNVIEIEHKYGFVTRYGHLGRVLVEAGQTVQRGQLIGLMGSTGRSTGPHVHYEVSIGGQLRNPEEFLTISGMAGGLSR</sequence>
<dbReference type="PANTHER" id="PTHR21666:SF270">
    <property type="entry name" value="MUREIN HYDROLASE ACTIVATOR ENVC"/>
    <property type="match status" value="1"/>
</dbReference>
<dbReference type="Proteomes" id="UP001174909">
    <property type="component" value="Unassembled WGS sequence"/>
</dbReference>
<keyword evidence="4" id="KW-1185">Reference proteome</keyword>
<keyword evidence="3" id="KW-0645">Protease</keyword>
<dbReference type="AlphaFoldDB" id="A0AA35RRK5"/>
<name>A0AA35RRK5_GEOBA</name>
<dbReference type="InterPro" id="IPR016047">
    <property type="entry name" value="M23ase_b-sheet_dom"/>
</dbReference>
<keyword evidence="3" id="KW-0482">Metalloprotease</keyword>
<evidence type="ECO:0000313" key="4">
    <source>
        <dbReference type="Proteomes" id="UP001174909"/>
    </source>
</evidence>
<accession>A0AA35RRK5</accession>
<feature type="domain" description="M23ase beta-sheet core" evidence="2">
    <location>
        <begin position="190"/>
        <end position="285"/>
    </location>
</feature>
<dbReference type="Pfam" id="PF01551">
    <property type="entry name" value="Peptidase_M23"/>
    <property type="match status" value="1"/>
</dbReference>
<dbReference type="EMBL" id="CASHTH010001529">
    <property type="protein sequence ID" value="CAI8016439.1"/>
    <property type="molecule type" value="Genomic_DNA"/>
</dbReference>
<dbReference type="PANTHER" id="PTHR21666">
    <property type="entry name" value="PEPTIDASE-RELATED"/>
    <property type="match status" value="1"/>
</dbReference>
<dbReference type="Gene3D" id="2.70.70.10">
    <property type="entry name" value="Glucose Permease (Domain IIA)"/>
    <property type="match status" value="1"/>
</dbReference>
<evidence type="ECO:0000259" key="2">
    <source>
        <dbReference type="Pfam" id="PF01551"/>
    </source>
</evidence>
<protein>
    <submittedName>
        <fullName evidence="3">Uncharacterized metalloprotease HI_0409</fullName>
    </submittedName>
</protein>
<feature type="transmembrane region" description="Helical" evidence="1">
    <location>
        <begin position="12"/>
        <end position="37"/>
    </location>
</feature>
<dbReference type="InterPro" id="IPR050570">
    <property type="entry name" value="Cell_wall_metabolism_enzyme"/>
</dbReference>
<dbReference type="InterPro" id="IPR011055">
    <property type="entry name" value="Dup_hybrid_motif"/>
</dbReference>
<gene>
    <name evidence="3" type="ORF">GBAR_LOCUS10082</name>
</gene>
<keyword evidence="1" id="KW-1133">Transmembrane helix</keyword>
<reference evidence="3" key="1">
    <citation type="submission" date="2023-03" db="EMBL/GenBank/DDBJ databases">
        <authorList>
            <person name="Steffen K."/>
            <person name="Cardenas P."/>
        </authorList>
    </citation>
    <scope>NUCLEOTIDE SEQUENCE</scope>
</reference>
<organism evidence="3 4">
    <name type="scientific">Geodia barretti</name>
    <name type="common">Barrett's horny sponge</name>
    <dbReference type="NCBI Taxonomy" id="519541"/>
    <lineage>
        <taxon>Eukaryota</taxon>
        <taxon>Metazoa</taxon>
        <taxon>Porifera</taxon>
        <taxon>Demospongiae</taxon>
        <taxon>Heteroscleromorpha</taxon>
        <taxon>Tetractinellida</taxon>
        <taxon>Astrophorina</taxon>
        <taxon>Geodiidae</taxon>
        <taxon>Geodia</taxon>
    </lineage>
</organism>
<keyword evidence="1" id="KW-0472">Membrane</keyword>
<evidence type="ECO:0000313" key="3">
    <source>
        <dbReference type="EMBL" id="CAI8016439.1"/>
    </source>
</evidence>
<evidence type="ECO:0000256" key="1">
    <source>
        <dbReference type="SAM" id="Phobius"/>
    </source>
</evidence>
<dbReference type="GO" id="GO:0004222">
    <property type="term" value="F:metalloendopeptidase activity"/>
    <property type="evidence" value="ECO:0007669"/>
    <property type="project" value="TreeGrafter"/>
</dbReference>
<keyword evidence="1" id="KW-0812">Transmembrane</keyword>
<keyword evidence="3" id="KW-0378">Hydrolase</keyword>
<dbReference type="SUPFAM" id="SSF51261">
    <property type="entry name" value="Duplicated hybrid motif"/>
    <property type="match status" value="1"/>
</dbReference>
<proteinExistence type="predicted"/>
<dbReference type="CDD" id="cd12797">
    <property type="entry name" value="M23_peptidase"/>
    <property type="match status" value="1"/>
</dbReference>